<dbReference type="InterPro" id="IPR058240">
    <property type="entry name" value="rSAM_sf"/>
</dbReference>
<comment type="similarity">
    <text evidence="12">Belongs to the methylthiotransferase family. MiaB subfamily.</text>
</comment>
<feature type="domain" description="MTTase N-terminal" evidence="14">
    <location>
        <begin position="13"/>
        <end position="129"/>
    </location>
</feature>
<comment type="function">
    <text evidence="1 12">Catalyzes the methylthiolation of N6-(dimethylallyl)adenosine (i(6)A), leading to the formation of 2-methylthio-N6-(dimethylallyl)adenosine (ms(2)i(6)A) at position 37 in tRNAs that read codons beginning with uridine.</text>
</comment>
<proteinExistence type="inferred from homology"/>
<comment type="subcellular location">
    <subcellularLocation>
        <location evidence="12">Cytoplasm</location>
    </subcellularLocation>
</comment>
<evidence type="ECO:0000256" key="3">
    <source>
        <dbReference type="ARBA" id="ARBA00022679"/>
    </source>
</evidence>
<feature type="domain" description="Radical SAM core" evidence="15">
    <location>
        <begin position="171"/>
        <end position="401"/>
    </location>
</feature>
<dbReference type="InterPro" id="IPR005839">
    <property type="entry name" value="Methylthiotransferase"/>
</dbReference>
<dbReference type="NCBIfam" id="TIGR00089">
    <property type="entry name" value="MiaB/RimO family radical SAM methylthiotransferase"/>
    <property type="match status" value="1"/>
</dbReference>
<dbReference type="PROSITE" id="PS51918">
    <property type="entry name" value="RADICAL_SAM"/>
    <property type="match status" value="1"/>
</dbReference>
<dbReference type="Gene3D" id="3.80.30.20">
    <property type="entry name" value="tm_1862 like domain"/>
    <property type="match status" value="1"/>
</dbReference>
<dbReference type="InterPro" id="IPR020612">
    <property type="entry name" value="Methylthiotransferase_CS"/>
</dbReference>
<evidence type="ECO:0000256" key="9">
    <source>
        <dbReference type="ARBA" id="ARBA00068570"/>
    </source>
</evidence>
<dbReference type="Pfam" id="PF04055">
    <property type="entry name" value="Radical_SAM"/>
    <property type="match status" value="1"/>
</dbReference>
<feature type="binding site" evidence="12">
    <location>
        <position position="185"/>
    </location>
    <ligand>
        <name>[4Fe-4S] cluster</name>
        <dbReference type="ChEBI" id="CHEBI:49883"/>
        <label>2</label>
        <note>4Fe-4S-S-AdoMet</note>
    </ligand>
</feature>
<dbReference type="Proteomes" id="UP000319130">
    <property type="component" value="Unassembled WGS sequence"/>
</dbReference>
<evidence type="ECO:0000259" key="13">
    <source>
        <dbReference type="PROSITE" id="PS50926"/>
    </source>
</evidence>
<dbReference type="AlphaFoldDB" id="A0A523W2J5"/>
<dbReference type="InterPro" id="IPR006638">
    <property type="entry name" value="Elp3/MiaA/NifB-like_rSAM"/>
</dbReference>
<dbReference type="PANTHER" id="PTHR43020:SF2">
    <property type="entry name" value="MITOCHONDRIAL TRNA METHYLTHIOTRANSFERASE CDK5RAP1"/>
    <property type="match status" value="1"/>
</dbReference>
<dbReference type="InterPro" id="IPR013848">
    <property type="entry name" value="Methylthiotransferase_N"/>
</dbReference>
<dbReference type="NCBIfam" id="TIGR01574">
    <property type="entry name" value="miaB-methiolase"/>
    <property type="match status" value="1"/>
</dbReference>
<dbReference type="InterPro" id="IPR023404">
    <property type="entry name" value="rSAM_horseshoe"/>
</dbReference>
<keyword evidence="3 12" id="KW-0808">Transferase</keyword>
<evidence type="ECO:0000256" key="10">
    <source>
        <dbReference type="ARBA" id="ARBA00080698"/>
    </source>
</evidence>
<dbReference type="PROSITE" id="PS51449">
    <property type="entry name" value="MTTASE_N"/>
    <property type="match status" value="1"/>
</dbReference>
<dbReference type="SFLD" id="SFLDG01061">
    <property type="entry name" value="methylthiotransferase"/>
    <property type="match status" value="1"/>
</dbReference>
<evidence type="ECO:0000256" key="5">
    <source>
        <dbReference type="ARBA" id="ARBA00022723"/>
    </source>
</evidence>
<sequence length="468" mass="53046">MLGKLKTLEKASPKVYIRTYGCQMNEYDSEVMAGLLKSGGYSLTEDLEEADVILLNSCYVREKVRHKILSKLGELRKLKEKKSSLILGLCGCLAQKEPGKILEKAPYLDFILGSSNFFELPQVLKEISGDHRAGSEAGKGHVAKDRIPGRRGQIVRTEEKGLVPENLPKLRKRKFSAFVPVMRGCDNFCSFCNVPYVRGREVSRLPHDILKEVKELSYLGYKEITLLGQNVNSYGKNLEERMDFADLLGLINKIEGIGRIRFTTSHPKDLSDKLIEMMRDLDKVCEHLHLPVQSGSNRILSRMNRKYTREGYMELVGKLRQAIPDITITTDIIAGFPGEEEEDFQDTLDLVKRVRFDGAFTFCYSPLKGTEASEYKERVPDKIGGERLRRLIEVQQEITLERNKSLVRKRLEILVEGVSKKSPYELQGRTRGNKIVVFEGKEDLIGKLILAEVLKAGCWALKGETIPC</sequence>
<dbReference type="FunFam" id="3.40.50.12160:FF:000003">
    <property type="entry name" value="CDK5 regulatory subunit-associated protein 1"/>
    <property type="match status" value="1"/>
</dbReference>
<keyword evidence="5 12" id="KW-0479">Metal-binding</keyword>
<evidence type="ECO:0000256" key="6">
    <source>
        <dbReference type="ARBA" id="ARBA00023004"/>
    </source>
</evidence>
<dbReference type="Pfam" id="PF00919">
    <property type="entry name" value="UPF0004"/>
    <property type="match status" value="1"/>
</dbReference>
<dbReference type="SFLD" id="SFLDG01082">
    <property type="entry name" value="B12-binding_domain_containing"/>
    <property type="match status" value="1"/>
</dbReference>
<keyword evidence="4 12" id="KW-0949">S-adenosyl-L-methionine</keyword>
<dbReference type="PROSITE" id="PS01278">
    <property type="entry name" value="MTTASE_RADICAL"/>
    <property type="match status" value="1"/>
</dbReference>
<evidence type="ECO:0000256" key="12">
    <source>
        <dbReference type="HAMAP-Rule" id="MF_01864"/>
    </source>
</evidence>
<dbReference type="CDD" id="cd01335">
    <property type="entry name" value="Radical_SAM"/>
    <property type="match status" value="1"/>
</dbReference>
<dbReference type="InterPro" id="IPR007197">
    <property type="entry name" value="rSAM"/>
</dbReference>
<feature type="binding site" evidence="12">
    <location>
        <position position="58"/>
    </location>
    <ligand>
        <name>[4Fe-4S] cluster</name>
        <dbReference type="ChEBI" id="CHEBI:49883"/>
        <label>1</label>
    </ligand>
</feature>
<evidence type="ECO:0000256" key="7">
    <source>
        <dbReference type="ARBA" id="ARBA00023014"/>
    </source>
</evidence>
<evidence type="ECO:0000259" key="14">
    <source>
        <dbReference type="PROSITE" id="PS51449"/>
    </source>
</evidence>
<protein>
    <recommendedName>
        <fullName evidence="9 12">tRNA-2-methylthio-N(6)-dimethylallyladenosine synthase</fullName>
        <ecNumber evidence="8 12">2.8.4.3</ecNumber>
    </recommendedName>
    <alternativeName>
        <fullName evidence="11 12">(Dimethylallyl)adenosine tRNA methylthiotransferase MiaB</fullName>
    </alternativeName>
    <alternativeName>
        <fullName evidence="10 12">tRNA-i(6)A37 methylthiotransferase</fullName>
    </alternativeName>
</protein>
<dbReference type="SFLD" id="SFLDF00273">
    <property type="entry name" value="(dimethylallyl)adenosine_tRNA"/>
    <property type="match status" value="1"/>
</dbReference>
<evidence type="ECO:0000256" key="11">
    <source>
        <dbReference type="ARBA" id="ARBA00081141"/>
    </source>
</evidence>
<evidence type="ECO:0000256" key="2">
    <source>
        <dbReference type="ARBA" id="ARBA00022485"/>
    </source>
</evidence>
<feature type="binding site" evidence="12">
    <location>
        <position position="189"/>
    </location>
    <ligand>
        <name>[4Fe-4S] cluster</name>
        <dbReference type="ChEBI" id="CHEBI:49883"/>
        <label>2</label>
        <note>4Fe-4S-S-AdoMet</note>
    </ligand>
</feature>
<keyword evidence="7 12" id="KW-0411">Iron-sulfur</keyword>
<dbReference type="HAMAP" id="MF_01864">
    <property type="entry name" value="tRNA_metthiotr_MiaB"/>
    <property type="match status" value="1"/>
</dbReference>
<dbReference type="GO" id="GO:0005829">
    <property type="term" value="C:cytosol"/>
    <property type="evidence" value="ECO:0007669"/>
    <property type="project" value="TreeGrafter"/>
</dbReference>
<comment type="cofactor">
    <cofactor evidence="12">
        <name>[4Fe-4S] cluster</name>
        <dbReference type="ChEBI" id="CHEBI:49883"/>
    </cofactor>
    <text evidence="12">Binds 2 [4Fe-4S] clusters. One cluster is coordinated with 3 cysteines and an exchangeable S-adenosyl-L-methionine.</text>
</comment>
<feature type="binding site" evidence="12">
    <location>
        <position position="92"/>
    </location>
    <ligand>
        <name>[4Fe-4S] cluster</name>
        <dbReference type="ChEBI" id="CHEBI:49883"/>
        <label>1</label>
    </ligand>
</feature>
<name>A0A523W2J5_UNCAE</name>
<comment type="catalytic activity">
    <reaction evidence="12">
        <text>N(6)-dimethylallyladenosine(37) in tRNA + (sulfur carrier)-SH + AH2 + 2 S-adenosyl-L-methionine = 2-methylsulfanyl-N(6)-dimethylallyladenosine(37) in tRNA + (sulfur carrier)-H + 5'-deoxyadenosine + L-methionine + A + S-adenosyl-L-homocysteine + 2 H(+)</text>
        <dbReference type="Rhea" id="RHEA:37067"/>
        <dbReference type="Rhea" id="RHEA-COMP:10375"/>
        <dbReference type="Rhea" id="RHEA-COMP:10376"/>
        <dbReference type="Rhea" id="RHEA-COMP:14737"/>
        <dbReference type="Rhea" id="RHEA-COMP:14739"/>
        <dbReference type="ChEBI" id="CHEBI:13193"/>
        <dbReference type="ChEBI" id="CHEBI:15378"/>
        <dbReference type="ChEBI" id="CHEBI:17319"/>
        <dbReference type="ChEBI" id="CHEBI:17499"/>
        <dbReference type="ChEBI" id="CHEBI:29917"/>
        <dbReference type="ChEBI" id="CHEBI:57844"/>
        <dbReference type="ChEBI" id="CHEBI:57856"/>
        <dbReference type="ChEBI" id="CHEBI:59789"/>
        <dbReference type="ChEBI" id="CHEBI:64428"/>
        <dbReference type="ChEBI" id="CHEBI:74415"/>
        <dbReference type="ChEBI" id="CHEBI:74417"/>
        <dbReference type="EC" id="2.8.4.3"/>
    </reaction>
</comment>
<dbReference type="InterPro" id="IPR038135">
    <property type="entry name" value="Methylthiotransferase_N_sf"/>
</dbReference>
<keyword evidence="12" id="KW-0963">Cytoplasm</keyword>
<dbReference type="InterPro" id="IPR002792">
    <property type="entry name" value="TRAM_dom"/>
</dbReference>
<dbReference type="InterPro" id="IPR006463">
    <property type="entry name" value="MiaB_methiolase"/>
</dbReference>
<keyword evidence="6 12" id="KW-0408">Iron</keyword>
<dbReference type="GO" id="GO:0051539">
    <property type="term" value="F:4 iron, 4 sulfur cluster binding"/>
    <property type="evidence" value="ECO:0007669"/>
    <property type="project" value="UniProtKB-UniRule"/>
</dbReference>
<dbReference type="FunFam" id="3.80.30.20:FF:000001">
    <property type="entry name" value="tRNA-2-methylthio-N(6)-dimethylallyladenosine synthase 2"/>
    <property type="match status" value="1"/>
</dbReference>
<dbReference type="PROSITE" id="PS50926">
    <property type="entry name" value="TRAM"/>
    <property type="match status" value="1"/>
</dbReference>
<dbReference type="SMART" id="SM00729">
    <property type="entry name" value="Elp3"/>
    <property type="match status" value="1"/>
</dbReference>
<dbReference type="EMBL" id="SOIZ01000257">
    <property type="protein sequence ID" value="TET61258.1"/>
    <property type="molecule type" value="Genomic_DNA"/>
</dbReference>
<evidence type="ECO:0000256" key="4">
    <source>
        <dbReference type="ARBA" id="ARBA00022691"/>
    </source>
</evidence>
<evidence type="ECO:0000259" key="15">
    <source>
        <dbReference type="PROSITE" id="PS51918"/>
    </source>
</evidence>
<comment type="caution">
    <text evidence="16">The sequence shown here is derived from an EMBL/GenBank/DDBJ whole genome shotgun (WGS) entry which is preliminary data.</text>
</comment>
<reference evidence="16 17" key="1">
    <citation type="submission" date="2019-03" db="EMBL/GenBank/DDBJ databases">
        <title>Metabolic potential of uncultured bacteria and archaea associated with petroleum seepage in deep-sea sediments.</title>
        <authorList>
            <person name="Dong X."/>
            <person name="Hubert C."/>
        </authorList>
    </citation>
    <scope>NUCLEOTIDE SEQUENCE [LARGE SCALE GENOMIC DNA]</scope>
    <source>
        <strain evidence="16">E29_bin52</strain>
    </source>
</reference>
<dbReference type="SFLD" id="SFLDS00029">
    <property type="entry name" value="Radical_SAM"/>
    <property type="match status" value="1"/>
</dbReference>
<evidence type="ECO:0000313" key="16">
    <source>
        <dbReference type="EMBL" id="TET61258.1"/>
    </source>
</evidence>
<feature type="binding site" evidence="12">
    <location>
        <position position="192"/>
    </location>
    <ligand>
        <name>[4Fe-4S] cluster</name>
        <dbReference type="ChEBI" id="CHEBI:49883"/>
        <label>2</label>
        <note>4Fe-4S-S-AdoMet</note>
    </ligand>
</feature>
<dbReference type="GO" id="GO:0046872">
    <property type="term" value="F:metal ion binding"/>
    <property type="evidence" value="ECO:0007669"/>
    <property type="project" value="UniProtKB-KW"/>
</dbReference>
<evidence type="ECO:0000313" key="17">
    <source>
        <dbReference type="Proteomes" id="UP000319130"/>
    </source>
</evidence>
<dbReference type="Pfam" id="PF01938">
    <property type="entry name" value="TRAM"/>
    <property type="match status" value="1"/>
</dbReference>
<feature type="binding site" evidence="12">
    <location>
        <position position="22"/>
    </location>
    <ligand>
        <name>[4Fe-4S] cluster</name>
        <dbReference type="ChEBI" id="CHEBI:49883"/>
        <label>1</label>
    </ligand>
</feature>
<dbReference type="Gene3D" id="3.40.50.12160">
    <property type="entry name" value="Methylthiotransferase, N-terminal domain"/>
    <property type="match status" value="1"/>
</dbReference>
<comment type="subunit">
    <text evidence="12">Monomer.</text>
</comment>
<evidence type="ECO:0000256" key="8">
    <source>
        <dbReference type="ARBA" id="ARBA00033765"/>
    </source>
</evidence>
<keyword evidence="2 12" id="KW-0004">4Fe-4S</keyword>
<dbReference type="SUPFAM" id="SSF102114">
    <property type="entry name" value="Radical SAM enzymes"/>
    <property type="match status" value="1"/>
</dbReference>
<feature type="domain" description="TRAM" evidence="13">
    <location>
        <begin position="404"/>
        <end position="467"/>
    </location>
</feature>
<organism evidence="16 17">
    <name type="scientific">Aerophobetes bacterium</name>
    <dbReference type="NCBI Taxonomy" id="2030807"/>
    <lineage>
        <taxon>Bacteria</taxon>
        <taxon>Candidatus Aerophobota</taxon>
    </lineage>
</organism>
<evidence type="ECO:0000256" key="1">
    <source>
        <dbReference type="ARBA" id="ARBA00003234"/>
    </source>
</evidence>
<keyword evidence="12" id="KW-0819">tRNA processing</keyword>
<dbReference type="PANTHER" id="PTHR43020">
    <property type="entry name" value="CDK5 REGULATORY SUBUNIT-ASSOCIATED PROTEIN 1"/>
    <property type="match status" value="1"/>
</dbReference>
<dbReference type="GO" id="GO:0035597">
    <property type="term" value="F:tRNA-2-methylthio-N(6)-dimethylallyladenosine(37) synthase activity"/>
    <property type="evidence" value="ECO:0007669"/>
    <property type="project" value="UniProtKB-EC"/>
</dbReference>
<gene>
    <name evidence="12 16" type="primary">miaB</name>
    <name evidence="16" type="ORF">E3J48_05815</name>
</gene>
<dbReference type="EC" id="2.8.4.3" evidence="8 12"/>
<accession>A0A523W2J5</accession>